<feature type="region of interest" description="Disordered" evidence="1">
    <location>
        <begin position="571"/>
        <end position="592"/>
    </location>
</feature>
<evidence type="ECO:0000256" key="1">
    <source>
        <dbReference type="SAM" id="MobiDB-lite"/>
    </source>
</evidence>
<gene>
    <name evidence="4" type="ORF">ACFO3O_21250</name>
</gene>
<feature type="region of interest" description="Disordered" evidence="1">
    <location>
        <begin position="772"/>
        <end position="794"/>
    </location>
</feature>
<dbReference type="EMBL" id="JBHSFV010000020">
    <property type="protein sequence ID" value="MFC4636448.1"/>
    <property type="molecule type" value="Genomic_DNA"/>
</dbReference>
<feature type="compositionally biased region" description="Polar residues" evidence="1">
    <location>
        <begin position="685"/>
        <end position="694"/>
    </location>
</feature>
<feature type="transmembrane region" description="Helical" evidence="2">
    <location>
        <begin position="7"/>
        <end position="25"/>
    </location>
</feature>
<sequence>MKEKTKVIINLNSYLLLIIILFTVSCENSEKTDLTPDNPLNIVFGEIKNDNYGEIIYQDKTVVLNNQLKNNLLEVSQNYLIFNYSSSFELLKQGDVLFSGKTELAPNGFARKILLVEKNDQTVRIITSQANAEDVFEKVRYKEDLSLDFDNIKNLLGNDNVDLRNNQSPSVDVDFNVNNERVDITLKFDYDNNFQTKADQLDLSGFVEISHIVNPSLIYNFDLFNPSNNVLSLTGLTDITLGGEITYGGKKSYEFIEDDFVNANTNQPLEIDRSFELISIPLTGLYTPSDIITQPEIIIFARFQVDITGKISIEFSKTFRYNYNISYLGATTGNGWDNTFEEVLDDSWNFDYGATAEIELEATPFAVGPIIAFPQFLLQGNNPSFVGVFIYPWTQKVNATIDYNSSTQCFETDIIQQNKWEATFEAQISTLFNNNESIDIDLVLYSESYTTDNNFSVPDFCFTSNSIPTLTTEPISNITQTSAISGGNITDSGGSDITSRGICWSNSPDPIINDNITNDGTGSGSFTSNINNLNPNTTYYVKAYAINSSGIAYGNQRVFTTDSNGNSIPTLTTNPTSNITQTSATSGGNITSDGGNDITLRGICWSVNPNPTINDNTTNNGEGAGNFTSIINNLNTNTTYYIKAYAINNEGVAYGNQQVFTTNPDSNTTPTLTTNPTSNITQTSATSGGNITSDGGNDVTLRGVCWSNNPNPTINDNTTNNGGGTGNFTSNINNLNPNTTYYIKAYAINGEGIAYGNQQVFTTDSNNNSIPTLTTNPTSNITETSATSGGNVTSDGGNNVTLRGICWSNNPNPTINDNITNNGGGTGNFTSNINNLNPSTTYYIKAYAINNEGVAYGDQQVFTTLTDSSQPNLIFNDFRIDNDDNNNEIVEAGEDIDLDIQVRNIGNATANNVEVYIDTNDTDINISDNSQGYGDVSQGAYEWNSGNLDFQVSPNCPTKTVNFTITFTSDEGSWSDNFSIDIQGQDGNDPIPITPTDSCYDAPTLEVGTEYIVNVNTSMYGFGEPIDGESDNGNDVRGFWIEFNQPSGYIGDIEIQVYDVSANFDPVIGTKLSCNGIYYEQSNSNSFVANDNGYGGSETFTTYSGNNGYTERVRIYHYYGNETSNITFKIKVELQ</sequence>
<dbReference type="Proteomes" id="UP001596043">
    <property type="component" value="Unassembled WGS sequence"/>
</dbReference>
<keyword evidence="2" id="KW-1133">Transmembrane helix</keyword>
<comment type="caution">
    <text evidence="4">The sequence shown here is derived from an EMBL/GenBank/DDBJ whole genome shotgun (WGS) entry which is preliminary data.</text>
</comment>
<reference evidence="5" key="1">
    <citation type="journal article" date="2019" name="Int. J. Syst. Evol. Microbiol.">
        <title>The Global Catalogue of Microorganisms (GCM) 10K type strain sequencing project: providing services to taxonomists for standard genome sequencing and annotation.</title>
        <authorList>
            <consortium name="The Broad Institute Genomics Platform"/>
            <consortium name="The Broad Institute Genome Sequencing Center for Infectious Disease"/>
            <person name="Wu L."/>
            <person name="Ma J."/>
        </authorList>
    </citation>
    <scope>NUCLEOTIDE SEQUENCE [LARGE SCALE GENOMIC DNA]</scope>
    <source>
        <strain evidence="5">YJ-61-S</strain>
    </source>
</reference>
<keyword evidence="2" id="KW-0472">Membrane</keyword>
<evidence type="ECO:0000313" key="5">
    <source>
        <dbReference type="Proteomes" id="UP001596043"/>
    </source>
</evidence>
<keyword evidence="2" id="KW-0812">Transmembrane</keyword>
<feature type="compositionally biased region" description="Low complexity" evidence="1">
    <location>
        <begin position="664"/>
        <end position="684"/>
    </location>
</feature>
<dbReference type="PROSITE" id="PS51257">
    <property type="entry name" value="PROKAR_LIPOPROTEIN"/>
    <property type="match status" value="1"/>
</dbReference>
<dbReference type="SUPFAM" id="SSF49265">
    <property type="entry name" value="Fibronectin type III"/>
    <property type="match status" value="1"/>
</dbReference>
<keyword evidence="5" id="KW-1185">Reference proteome</keyword>
<dbReference type="InterPro" id="IPR003961">
    <property type="entry name" value="FN3_dom"/>
</dbReference>
<evidence type="ECO:0000259" key="3">
    <source>
        <dbReference type="PROSITE" id="PS50853"/>
    </source>
</evidence>
<dbReference type="PROSITE" id="PS50853">
    <property type="entry name" value="FN3"/>
    <property type="match status" value="1"/>
</dbReference>
<name>A0ABV9I2W0_9FLAO</name>
<evidence type="ECO:0000256" key="2">
    <source>
        <dbReference type="SAM" id="Phobius"/>
    </source>
</evidence>
<evidence type="ECO:0000313" key="4">
    <source>
        <dbReference type="EMBL" id="MFC4636448.1"/>
    </source>
</evidence>
<organism evidence="4 5">
    <name type="scientific">Dokdonia ponticola</name>
    <dbReference type="NCBI Taxonomy" id="2041041"/>
    <lineage>
        <taxon>Bacteria</taxon>
        <taxon>Pseudomonadati</taxon>
        <taxon>Bacteroidota</taxon>
        <taxon>Flavobacteriia</taxon>
        <taxon>Flavobacteriales</taxon>
        <taxon>Flavobacteriaceae</taxon>
        <taxon>Dokdonia</taxon>
    </lineage>
</organism>
<accession>A0ABV9I2W0</accession>
<proteinExistence type="predicted"/>
<feature type="region of interest" description="Disordered" evidence="1">
    <location>
        <begin position="664"/>
        <end position="694"/>
    </location>
</feature>
<dbReference type="RefSeq" id="WP_379982653.1">
    <property type="nucleotide sequence ID" value="NZ_JBHSFV010000020.1"/>
</dbReference>
<dbReference type="InterPro" id="IPR036116">
    <property type="entry name" value="FN3_sf"/>
</dbReference>
<feature type="domain" description="Fibronectin type-III" evidence="3">
    <location>
        <begin position="467"/>
        <end position="564"/>
    </location>
</feature>
<protein>
    <recommendedName>
        <fullName evidence="3">Fibronectin type-III domain-containing protein</fullName>
    </recommendedName>
</protein>